<reference evidence="8 9" key="1">
    <citation type="submission" date="2016-10" db="EMBL/GenBank/DDBJ databases">
        <title>Comparative genomics of Bacillus thuringiensis reveals a path to pathogens against multiple invertebrate hosts.</title>
        <authorList>
            <person name="Zheng J."/>
            <person name="Gao Q."/>
            <person name="Liu H."/>
            <person name="Peng D."/>
            <person name="Ruan L."/>
            <person name="Sun M."/>
        </authorList>
    </citation>
    <scope>NUCLEOTIDE SEQUENCE [LARGE SCALE GENOMIC DNA]</scope>
    <source>
        <strain evidence="8">BGSC 4BM1</strain>
    </source>
</reference>
<dbReference type="Pfam" id="PF02770">
    <property type="entry name" value="Acyl-CoA_dh_M"/>
    <property type="match status" value="1"/>
</dbReference>
<dbReference type="GO" id="GO:0003995">
    <property type="term" value="F:acyl-CoA dehydrogenase activity"/>
    <property type="evidence" value="ECO:0007669"/>
    <property type="project" value="TreeGrafter"/>
</dbReference>
<evidence type="ECO:0000256" key="5">
    <source>
        <dbReference type="RuleBase" id="RU362125"/>
    </source>
</evidence>
<dbReference type="PANTHER" id="PTHR43884">
    <property type="entry name" value="ACYL-COA DEHYDROGENASE"/>
    <property type="match status" value="1"/>
</dbReference>
<comment type="cofactor">
    <cofactor evidence="1 5">
        <name>FAD</name>
        <dbReference type="ChEBI" id="CHEBI:57692"/>
    </cofactor>
</comment>
<sequence length="383" mass="43355">MKIDLFKKWLNPYATVVRDLALESDRAGKPVNTFVEDSYFKPLHFFKTPSRYWDGITLKDGNKVFGTTALENVIFVEEIAYGDPSLYLSLPGPNLSGTIVDKIGTQEQRDIFFEYFINNNSWSAFALTEPTAGSDVANMLMTAEKGENNTYLLNGQKRYVGNGAIADYMVVFAKKTKKDLPKNKSIFLDAFLINKNNNLSNIKQSVDKTLGLKSARLGKIEFTDFLVTEQDILGHDKSSLKRGIRGAMETFLHMRPATAAIAIGLSKAIIDYVQTCVNHEYNKFILDRLKWEVERGRVLTLQAAITCDAGNFNSYYSSMAKQYMNGVVVKVVRECSKLMGDYGLIEHPLLEKWLRDARMIEFMEGSTNILKMDIKNKMMNGRL</sequence>
<dbReference type="PANTHER" id="PTHR43884:SF12">
    <property type="entry name" value="ISOVALERYL-COA DEHYDROGENASE, MITOCHONDRIAL-RELATED"/>
    <property type="match status" value="1"/>
</dbReference>
<feature type="domain" description="Acyl-CoA oxidase/dehydrogenase middle" evidence="7">
    <location>
        <begin position="124"/>
        <end position="224"/>
    </location>
</feature>
<dbReference type="InterPro" id="IPR046373">
    <property type="entry name" value="Acyl-CoA_Oxase/DH_mid-dom_sf"/>
</dbReference>
<dbReference type="Gene3D" id="2.40.110.10">
    <property type="entry name" value="Butyryl-CoA Dehydrogenase, subunit A, domain 2"/>
    <property type="match status" value="1"/>
</dbReference>
<gene>
    <name evidence="8" type="ORF">BK732_05365</name>
</gene>
<dbReference type="EMBL" id="NFDG01000038">
    <property type="protein sequence ID" value="OTY26772.1"/>
    <property type="molecule type" value="Genomic_DNA"/>
</dbReference>
<evidence type="ECO:0000259" key="6">
    <source>
        <dbReference type="Pfam" id="PF00441"/>
    </source>
</evidence>
<proteinExistence type="inferred from homology"/>
<dbReference type="CDD" id="cd00567">
    <property type="entry name" value="ACAD"/>
    <property type="match status" value="1"/>
</dbReference>
<evidence type="ECO:0000256" key="3">
    <source>
        <dbReference type="ARBA" id="ARBA00022630"/>
    </source>
</evidence>
<dbReference type="GO" id="GO:0050660">
    <property type="term" value="F:flavin adenine dinucleotide binding"/>
    <property type="evidence" value="ECO:0007669"/>
    <property type="project" value="InterPro"/>
</dbReference>
<dbReference type="RefSeq" id="WP_088031204.1">
    <property type="nucleotide sequence ID" value="NZ_NFDG01000038.1"/>
</dbReference>
<dbReference type="AlphaFoldDB" id="A0A243ALG0"/>
<evidence type="ECO:0000313" key="9">
    <source>
        <dbReference type="Proteomes" id="UP000194860"/>
    </source>
</evidence>
<dbReference type="Proteomes" id="UP000194860">
    <property type="component" value="Unassembled WGS sequence"/>
</dbReference>
<dbReference type="InterPro" id="IPR009075">
    <property type="entry name" value="AcylCo_DH/oxidase_C"/>
</dbReference>
<dbReference type="Pfam" id="PF00441">
    <property type="entry name" value="Acyl-CoA_dh_1"/>
    <property type="match status" value="1"/>
</dbReference>
<organism evidence="8 9">
    <name type="scientific">Bacillus thuringiensis serovar navarrensis</name>
    <dbReference type="NCBI Taxonomy" id="339658"/>
    <lineage>
        <taxon>Bacteria</taxon>
        <taxon>Bacillati</taxon>
        <taxon>Bacillota</taxon>
        <taxon>Bacilli</taxon>
        <taxon>Bacillales</taxon>
        <taxon>Bacillaceae</taxon>
        <taxon>Bacillus</taxon>
        <taxon>Bacillus cereus group</taxon>
    </lineage>
</organism>
<dbReference type="SUPFAM" id="SSF56645">
    <property type="entry name" value="Acyl-CoA dehydrogenase NM domain-like"/>
    <property type="match status" value="1"/>
</dbReference>
<dbReference type="SUPFAM" id="SSF47203">
    <property type="entry name" value="Acyl-CoA dehydrogenase C-terminal domain-like"/>
    <property type="match status" value="1"/>
</dbReference>
<name>A0A243ALG0_BACTU</name>
<evidence type="ECO:0000313" key="8">
    <source>
        <dbReference type="EMBL" id="OTY26772.1"/>
    </source>
</evidence>
<accession>A0A243ALG0</accession>
<dbReference type="InterPro" id="IPR006091">
    <property type="entry name" value="Acyl-CoA_Oxase/DH_mid-dom"/>
</dbReference>
<evidence type="ECO:0000256" key="4">
    <source>
        <dbReference type="ARBA" id="ARBA00022827"/>
    </source>
</evidence>
<protein>
    <recommendedName>
        <fullName evidence="10">Acyl-CoA dehydrogenase</fullName>
    </recommendedName>
</protein>
<comment type="similarity">
    <text evidence="2 5">Belongs to the acyl-CoA dehydrogenase family.</text>
</comment>
<feature type="domain" description="Acyl-CoA dehydrogenase/oxidase C-terminal" evidence="6">
    <location>
        <begin position="242"/>
        <end position="378"/>
    </location>
</feature>
<dbReference type="InterPro" id="IPR036250">
    <property type="entry name" value="AcylCo_DH-like_C"/>
</dbReference>
<dbReference type="Gene3D" id="1.20.140.10">
    <property type="entry name" value="Butyryl-CoA Dehydrogenase, subunit A, domain 3"/>
    <property type="match status" value="1"/>
</dbReference>
<keyword evidence="3 5" id="KW-0285">Flavoprotein</keyword>
<dbReference type="InterPro" id="IPR009100">
    <property type="entry name" value="AcylCoA_DH/oxidase_NM_dom_sf"/>
</dbReference>
<evidence type="ECO:0000256" key="2">
    <source>
        <dbReference type="ARBA" id="ARBA00009347"/>
    </source>
</evidence>
<keyword evidence="5" id="KW-0560">Oxidoreductase</keyword>
<keyword evidence="4 5" id="KW-0274">FAD</keyword>
<evidence type="ECO:0008006" key="10">
    <source>
        <dbReference type="Google" id="ProtNLM"/>
    </source>
</evidence>
<comment type="caution">
    <text evidence="8">The sequence shown here is derived from an EMBL/GenBank/DDBJ whole genome shotgun (WGS) entry which is preliminary data.</text>
</comment>
<evidence type="ECO:0000259" key="7">
    <source>
        <dbReference type="Pfam" id="PF02770"/>
    </source>
</evidence>
<dbReference type="Gene3D" id="1.10.540.10">
    <property type="entry name" value="Acyl-CoA dehydrogenase/oxidase, N-terminal domain"/>
    <property type="match status" value="1"/>
</dbReference>
<evidence type="ECO:0000256" key="1">
    <source>
        <dbReference type="ARBA" id="ARBA00001974"/>
    </source>
</evidence>
<dbReference type="InterPro" id="IPR037069">
    <property type="entry name" value="AcylCoA_DH/ox_N_sf"/>
</dbReference>